<evidence type="ECO:0000259" key="4">
    <source>
        <dbReference type="Pfam" id="PF08241"/>
    </source>
</evidence>
<feature type="domain" description="Methyltransferase type 11" evidence="4">
    <location>
        <begin position="50"/>
        <end position="143"/>
    </location>
</feature>
<dbReference type="RefSeq" id="WP_145069909.1">
    <property type="nucleotide sequence ID" value="NZ_CP036287.1"/>
</dbReference>
<reference evidence="5 6" key="1">
    <citation type="submission" date="2019-02" db="EMBL/GenBank/DDBJ databases">
        <title>Deep-cultivation of Planctomycetes and their phenomic and genomic characterization uncovers novel biology.</title>
        <authorList>
            <person name="Wiegand S."/>
            <person name="Jogler M."/>
            <person name="Boedeker C."/>
            <person name="Pinto D."/>
            <person name="Vollmers J."/>
            <person name="Rivas-Marin E."/>
            <person name="Kohn T."/>
            <person name="Peeters S.H."/>
            <person name="Heuer A."/>
            <person name="Rast P."/>
            <person name="Oberbeckmann S."/>
            <person name="Bunk B."/>
            <person name="Jeske O."/>
            <person name="Meyerdierks A."/>
            <person name="Storesund J.E."/>
            <person name="Kallscheuer N."/>
            <person name="Luecker S."/>
            <person name="Lage O.M."/>
            <person name="Pohl T."/>
            <person name="Merkel B.J."/>
            <person name="Hornburger P."/>
            <person name="Mueller R.-W."/>
            <person name="Bruemmer F."/>
            <person name="Labrenz M."/>
            <person name="Spormann A.M."/>
            <person name="Op den Camp H."/>
            <person name="Overmann J."/>
            <person name="Amann R."/>
            <person name="Jetten M.S.M."/>
            <person name="Mascher T."/>
            <person name="Medema M.H."/>
            <person name="Devos D.P."/>
            <person name="Kaster A.-K."/>
            <person name="Ovreas L."/>
            <person name="Rohde M."/>
            <person name="Galperin M.Y."/>
            <person name="Jogler C."/>
        </authorList>
    </citation>
    <scope>NUCLEOTIDE SEQUENCE [LARGE SCALE GENOMIC DNA]</scope>
    <source>
        <strain evidence="5 6">Pla133</strain>
    </source>
</reference>
<keyword evidence="6" id="KW-1185">Reference proteome</keyword>
<keyword evidence="5" id="KW-0830">Ubiquinone</keyword>
<dbReference type="InterPro" id="IPR051052">
    <property type="entry name" value="Diverse_substrate_MTase"/>
</dbReference>
<dbReference type="SUPFAM" id="SSF53335">
    <property type="entry name" value="S-adenosyl-L-methionine-dependent methyltransferases"/>
    <property type="match status" value="1"/>
</dbReference>
<dbReference type="AlphaFoldDB" id="A0A518BRY5"/>
<dbReference type="GO" id="GO:0008757">
    <property type="term" value="F:S-adenosylmethionine-dependent methyltransferase activity"/>
    <property type="evidence" value="ECO:0007669"/>
    <property type="project" value="InterPro"/>
</dbReference>
<dbReference type="InterPro" id="IPR013216">
    <property type="entry name" value="Methyltransf_11"/>
</dbReference>
<evidence type="ECO:0000256" key="3">
    <source>
        <dbReference type="ARBA" id="ARBA00022679"/>
    </source>
</evidence>
<proteinExistence type="inferred from homology"/>
<dbReference type="Pfam" id="PF08241">
    <property type="entry name" value="Methyltransf_11"/>
    <property type="match status" value="1"/>
</dbReference>
<keyword evidence="3 5" id="KW-0808">Transferase</keyword>
<dbReference type="GO" id="GO:0102208">
    <property type="term" value="F:2-polyprenyl-6-hydroxyphenol methylase activity"/>
    <property type="evidence" value="ECO:0007669"/>
    <property type="project" value="UniProtKB-EC"/>
</dbReference>
<name>A0A518BRY5_9BACT</name>
<gene>
    <name evidence="5" type="primary">ubiG_3</name>
    <name evidence="5" type="ORF">Pla133_48570</name>
</gene>
<protein>
    <submittedName>
        <fullName evidence="5">Ubiquinone biosynthesis O-methyltransferase</fullName>
        <ecNumber evidence="5">2.1.1.222</ecNumber>
    </submittedName>
</protein>
<keyword evidence="2 5" id="KW-0489">Methyltransferase</keyword>
<evidence type="ECO:0000256" key="1">
    <source>
        <dbReference type="ARBA" id="ARBA00008361"/>
    </source>
</evidence>
<dbReference type="Proteomes" id="UP000316921">
    <property type="component" value="Chromosome"/>
</dbReference>
<dbReference type="PANTHER" id="PTHR44942">
    <property type="entry name" value="METHYLTRANSF_11 DOMAIN-CONTAINING PROTEIN"/>
    <property type="match status" value="1"/>
</dbReference>
<evidence type="ECO:0000256" key="2">
    <source>
        <dbReference type="ARBA" id="ARBA00022603"/>
    </source>
</evidence>
<accession>A0A518BRY5</accession>
<dbReference type="KEGG" id="pbap:Pla133_48570"/>
<dbReference type="EMBL" id="CP036287">
    <property type="protein sequence ID" value="QDU69735.1"/>
    <property type="molecule type" value="Genomic_DNA"/>
</dbReference>
<evidence type="ECO:0000313" key="6">
    <source>
        <dbReference type="Proteomes" id="UP000316921"/>
    </source>
</evidence>
<dbReference type="PANTHER" id="PTHR44942:SF4">
    <property type="entry name" value="METHYLTRANSFERASE TYPE 11 DOMAIN-CONTAINING PROTEIN"/>
    <property type="match status" value="1"/>
</dbReference>
<sequence>MHGLGAKDGDRRVEWGRASEAYVTFRSGPPASWYRALAGHGIGLAGQRLLDLGTGPGFVAAHMARAGLRVAGIDPDTGQIAAARELARAQGLEIDFRVGPAEELPFGRAEFDLATATQCFLYFDAERVVEQLRRVLVPGGLLVTGHHNWLPREDEFVRLTEDLVLEFNPDWSAADFTGEVPLRPSWAEGLVEWAGCFVYDEEIAYTHETWRGRMRASRGVGASLVAEEIERFDAALAELLVIHKPEQFTVRHRVDAHWFVV</sequence>
<dbReference type="EC" id="2.1.1.222" evidence="5"/>
<evidence type="ECO:0000313" key="5">
    <source>
        <dbReference type="EMBL" id="QDU69735.1"/>
    </source>
</evidence>
<comment type="similarity">
    <text evidence="1">Belongs to the methyltransferase superfamily.</text>
</comment>
<dbReference type="CDD" id="cd02440">
    <property type="entry name" value="AdoMet_MTases"/>
    <property type="match status" value="1"/>
</dbReference>
<dbReference type="GO" id="GO:0032259">
    <property type="term" value="P:methylation"/>
    <property type="evidence" value="ECO:0007669"/>
    <property type="project" value="UniProtKB-KW"/>
</dbReference>
<organism evidence="5 6">
    <name type="scientific">Engelhardtia mirabilis</name>
    <dbReference type="NCBI Taxonomy" id="2528011"/>
    <lineage>
        <taxon>Bacteria</taxon>
        <taxon>Pseudomonadati</taxon>
        <taxon>Planctomycetota</taxon>
        <taxon>Planctomycetia</taxon>
        <taxon>Planctomycetia incertae sedis</taxon>
        <taxon>Engelhardtia</taxon>
    </lineage>
</organism>
<dbReference type="Gene3D" id="3.40.50.150">
    <property type="entry name" value="Vaccinia Virus protein VP39"/>
    <property type="match status" value="1"/>
</dbReference>
<dbReference type="InterPro" id="IPR029063">
    <property type="entry name" value="SAM-dependent_MTases_sf"/>
</dbReference>